<name>A0ABQ9YGU8_9EUKA</name>
<comment type="caution">
    <text evidence="2">The sequence shown here is derived from an EMBL/GenBank/DDBJ whole genome shotgun (WGS) entry which is preliminary data.</text>
</comment>
<dbReference type="EMBL" id="JARBJD010000009">
    <property type="protein sequence ID" value="KAK2962886.1"/>
    <property type="molecule type" value="Genomic_DNA"/>
</dbReference>
<keyword evidence="3" id="KW-1185">Reference proteome</keyword>
<evidence type="ECO:0000313" key="3">
    <source>
        <dbReference type="Proteomes" id="UP001281761"/>
    </source>
</evidence>
<organism evidence="2 3">
    <name type="scientific">Blattamonas nauphoetae</name>
    <dbReference type="NCBI Taxonomy" id="2049346"/>
    <lineage>
        <taxon>Eukaryota</taxon>
        <taxon>Metamonada</taxon>
        <taxon>Preaxostyla</taxon>
        <taxon>Oxymonadida</taxon>
        <taxon>Blattamonas</taxon>
    </lineage>
</organism>
<dbReference type="Proteomes" id="UP001281761">
    <property type="component" value="Unassembled WGS sequence"/>
</dbReference>
<accession>A0ABQ9YGU8</accession>
<feature type="region of interest" description="Disordered" evidence="1">
    <location>
        <begin position="701"/>
        <end position="731"/>
    </location>
</feature>
<feature type="region of interest" description="Disordered" evidence="1">
    <location>
        <begin position="761"/>
        <end position="826"/>
    </location>
</feature>
<proteinExistence type="predicted"/>
<protein>
    <submittedName>
        <fullName evidence="2">Uncharacterized protein</fullName>
    </submittedName>
</protein>
<feature type="compositionally biased region" description="Basic and acidic residues" evidence="1">
    <location>
        <begin position="711"/>
        <end position="723"/>
    </location>
</feature>
<gene>
    <name evidence="2" type="ORF">BLNAU_2321</name>
</gene>
<reference evidence="2 3" key="1">
    <citation type="journal article" date="2022" name="bioRxiv">
        <title>Genomics of Preaxostyla Flagellates Illuminates Evolutionary Transitions and the Path Towards Mitochondrial Loss.</title>
        <authorList>
            <person name="Novak L.V.F."/>
            <person name="Treitli S.C."/>
            <person name="Pyrih J."/>
            <person name="Halakuc P."/>
            <person name="Pipaliya S.V."/>
            <person name="Vacek V."/>
            <person name="Brzon O."/>
            <person name="Soukal P."/>
            <person name="Eme L."/>
            <person name="Dacks J.B."/>
            <person name="Karnkowska A."/>
            <person name="Elias M."/>
            <person name="Hampl V."/>
        </authorList>
    </citation>
    <scope>NUCLEOTIDE SEQUENCE [LARGE SCALE GENOMIC DNA]</scope>
    <source>
        <strain evidence="2">NAU3</strain>
        <tissue evidence="2">Gut</tissue>
    </source>
</reference>
<evidence type="ECO:0000256" key="1">
    <source>
        <dbReference type="SAM" id="MobiDB-lite"/>
    </source>
</evidence>
<feature type="compositionally biased region" description="Polar residues" evidence="1">
    <location>
        <begin position="761"/>
        <end position="771"/>
    </location>
</feature>
<sequence length="876" mass="96919">MEDIALVTFNHTLERDESYRIESGIVWILDGKELQLLFGTVNRDLNFGGSIISLNNSFLYYHTRGPQTPLSNANIIKENINPGQSDHVSVEYTTSNATNSDTVILTYCNFLDISTTVKGGAIFFDRILSKIHLKHCNFVRDSRSDRLSWCCPERTRSPIGHTTEIHLTNINLTSVTRKAHLSEFDRVHSLVQFTRQLVVQLASELHPQWTSVGDESDDGSVYSDDMDDMPMSSPSTRNPIDSLCTIQFGDALAEALSLLFFALLKEIGQEGASPNTSHFLVAQDSLNITILNKLPILPNFIPDTTSKEYAMKVTGVGRRNWKSGTAFFRILPMLSSLVLSSSTPLPHASFFTALQYHPAVLLFLADHSAAVGAEVQSNLIMWLVNSLFSDVHAIDQGRMDLLRSPLHAAAEGRGEEAAEPQHTRLHAAPVCGRGGAGVGAIPMGQGGGCGAVHVCVGAVGECPVTLHQLYLRQIRLDEPVSPSAHQIAGDQQDESSWSFSHSNAVLHQHPPRPHCPRRVFAVSELLGDEPGTTDATQPLLVAPVLRQQAQDTHLQEERAVFEAKHKVTCLDVVISWRVMTGMSILAPLGDQVDFTQLFTINQCPRASSQNASCCSFSLPPPLLFDQKRCCCSTSSSDSVHIRTAEEMLLFDVELRFRPHPYSRRDASVRRRARRLHLTTTSRSAVEDSDAALRIIYSLALPTPHPHHRSTSSREEHASPDNHPRPHNHQSVREVAALVEKALDKRALNLSRDNRNEMQMAARQNTSAQSPHFTYDPTPPTQPSSPHTHPSSPASTPHAPAARREGHGADRPPPPHPHRHSPPLHLRLPPLLNEFKQAGIHQQSNVEFFQMRMGQKDPAIALVAAQFLKGHSFLRKD</sequence>
<feature type="compositionally biased region" description="Low complexity" evidence="1">
    <location>
        <begin position="783"/>
        <end position="799"/>
    </location>
</feature>
<evidence type="ECO:0000313" key="2">
    <source>
        <dbReference type="EMBL" id="KAK2962886.1"/>
    </source>
</evidence>